<dbReference type="InterPro" id="IPR036390">
    <property type="entry name" value="WH_DNA-bd_sf"/>
</dbReference>
<evidence type="ECO:0000313" key="7">
    <source>
        <dbReference type="Proteomes" id="UP001595476"/>
    </source>
</evidence>
<dbReference type="InterPro" id="IPR000835">
    <property type="entry name" value="HTH_MarR-typ"/>
</dbReference>
<dbReference type="PROSITE" id="PS50995">
    <property type="entry name" value="HTH_MARR_2"/>
    <property type="match status" value="1"/>
</dbReference>
<evidence type="ECO:0000256" key="2">
    <source>
        <dbReference type="ARBA" id="ARBA00023015"/>
    </source>
</evidence>
<reference evidence="7" key="1">
    <citation type="journal article" date="2019" name="Int. J. Syst. Evol. Microbiol.">
        <title>The Global Catalogue of Microorganisms (GCM) 10K type strain sequencing project: providing services to taxonomists for standard genome sequencing and annotation.</title>
        <authorList>
            <consortium name="The Broad Institute Genomics Platform"/>
            <consortium name="The Broad Institute Genome Sequencing Center for Infectious Disease"/>
            <person name="Wu L."/>
            <person name="Ma J."/>
        </authorList>
    </citation>
    <scope>NUCLEOTIDE SEQUENCE [LARGE SCALE GENOMIC DNA]</scope>
    <source>
        <strain evidence="7">KCTC 52438</strain>
    </source>
</reference>
<sequence>MAIDNLHQLLERIGNLIRNESRLGLMEHGLQPVQFDALYYLSVCNRFSDTPKGVTEYLGLTKGTVSQSIKVLESKGFLAKQIDPDDKRITHLVISEKGRALVAELYPSALLENVAKSSYPETLGLDLGLLETQLKTLLMIIQSQNQRKTFGQCATCAHLQTDSAGSHHCGLTQAPLSRNDTQLICIEHA</sequence>
<proteinExistence type="predicted"/>
<dbReference type="Proteomes" id="UP001595476">
    <property type="component" value="Unassembled WGS sequence"/>
</dbReference>
<comment type="subcellular location">
    <subcellularLocation>
        <location evidence="1">Cytoplasm</location>
    </subcellularLocation>
</comment>
<accession>A0ABV7HEH3</accession>
<dbReference type="PANTHER" id="PTHR33164">
    <property type="entry name" value="TRANSCRIPTIONAL REGULATOR, MARR FAMILY"/>
    <property type="match status" value="1"/>
</dbReference>
<comment type="caution">
    <text evidence="6">The sequence shown here is derived from an EMBL/GenBank/DDBJ whole genome shotgun (WGS) entry which is preliminary data.</text>
</comment>
<keyword evidence="7" id="KW-1185">Reference proteome</keyword>
<dbReference type="RefSeq" id="WP_386719095.1">
    <property type="nucleotide sequence ID" value="NZ_JBHRSZ010000004.1"/>
</dbReference>
<dbReference type="PANTHER" id="PTHR33164:SF5">
    <property type="entry name" value="ORGANIC HYDROPEROXIDE RESISTANCE TRANSCRIPTIONAL REGULATOR"/>
    <property type="match status" value="1"/>
</dbReference>
<dbReference type="SMART" id="SM00347">
    <property type="entry name" value="HTH_MARR"/>
    <property type="match status" value="1"/>
</dbReference>
<keyword evidence="3" id="KW-0238">DNA-binding</keyword>
<dbReference type="Pfam" id="PF12802">
    <property type="entry name" value="MarR_2"/>
    <property type="match status" value="1"/>
</dbReference>
<evidence type="ECO:0000313" key="6">
    <source>
        <dbReference type="EMBL" id="MFC3151048.1"/>
    </source>
</evidence>
<gene>
    <name evidence="6" type="ORF">ACFOEK_08415</name>
</gene>
<dbReference type="InterPro" id="IPR023187">
    <property type="entry name" value="Tscrpt_reg_MarR-type_CS"/>
</dbReference>
<protein>
    <submittedName>
        <fullName evidence="6">MarR family winged helix-turn-helix transcriptional regulator</fullName>
    </submittedName>
</protein>
<dbReference type="Gene3D" id="1.10.10.10">
    <property type="entry name" value="Winged helix-like DNA-binding domain superfamily/Winged helix DNA-binding domain"/>
    <property type="match status" value="1"/>
</dbReference>
<keyword evidence="4" id="KW-0804">Transcription</keyword>
<feature type="domain" description="HTH marR-type" evidence="5">
    <location>
        <begin position="1"/>
        <end position="143"/>
    </location>
</feature>
<evidence type="ECO:0000256" key="1">
    <source>
        <dbReference type="ARBA" id="ARBA00004496"/>
    </source>
</evidence>
<evidence type="ECO:0000259" key="5">
    <source>
        <dbReference type="PROSITE" id="PS50995"/>
    </source>
</evidence>
<dbReference type="PROSITE" id="PS01117">
    <property type="entry name" value="HTH_MARR_1"/>
    <property type="match status" value="1"/>
</dbReference>
<evidence type="ECO:0000256" key="4">
    <source>
        <dbReference type="ARBA" id="ARBA00023163"/>
    </source>
</evidence>
<dbReference type="InterPro" id="IPR036388">
    <property type="entry name" value="WH-like_DNA-bd_sf"/>
</dbReference>
<dbReference type="SUPFAM" id="SSF46785">
    <property type="entry name" value="Winged helix' DNA-binding domain"/>
    <property type="match status" value="1"/>
</dbReference>
<dbReference type="InterPro" id="IPR039422">
    <property type="entry name" value="MarR/SlyA-like"/>
</dbReference>
<keyword evidence="2" id="KW-0805">Transcription regulation</keyword>
<evidence type="ECO:0000256" key="3">
    <source>
        <dbReference type="ARBA" id="ARBA00023125"/>
    </source>
</evidence>
<dbReference type="EMBL" id="JBHRSZ010000004">
    <property type="protein sequence ID" value="MFC3151048.1"/>
    <property type="molecule type" value="Genomic_DNA"/>
</dbReference>
<organism evidence="6 7">
    <name type="scientific">Litoribrevibacter euphylliae</name>
    <dbReference type="NCBI Taxonomy" id="1834034"/>
    <lineage>
        <taxon>Bacteria</taxon>
        <taxon>Pseudomonadati</taxon>
        <taxon>Pseudomonadota</taxon>
        <taxon>Gammaproteobacteria</taxon>
        <taxon>Oceanospirillales</taxon>
        <taxon>Oceanospirillaceae</taxon>
        <taxon>Litoribrevibacter</taxon>
    </lineage>
</organism>
<name>A0ABV7HEH3_9GAMM</name>